<dbReference type="RefSeq" id="WP_159369696.1">
    <property type="nucleotide sequence ID" value="NZ_WMEO01000056.1"/>
</dbReference>
<protein>
    <submittedName>
        <fullName evidence="3">Uncharacterized protein</fullName>
    </submittedName>
</protein>
<name>A0A6B1ITM4_9EURY</name>
<feature type="coiled-coil region" evidence="1">
    <location>
        <begin position="50"/>
        <end position="102"/>
    </location>
</feature>
<feature type="transmembrane region" description="Helical" evidence="2">
    <location>
        <begin position="6"/>
        <end position="26"/>
    </location>
</feature>
<gene>
    <name evidence="3" type="ORF">GLW36_16480</name>
</gene>
<proteinExistence type="predicted"/>
<evidence type="ECO:0000256" key="1">
    <source>
        <dbReference type="SAM" id="Coils"/>
    </source>
</evidence>
<comment type="caution">
    <text evidence="3">The sequence shown here is derived from an EMBL/GenBank/DDBJ whole genome shotgun (WGS) entry which is preliminary data.</text>
</comment>
<accession>A0A6B1ITM4</accession>
<keyword evidence="2" id="KW-0812">Transmembrane</keyword>
<keyword evidence="1" id="KW-0175">Coiled coil</keyword>
<keyword evidence="2" id="KW-1133">Transmembrane helix</keyword>
<organism evidence="3 4">
    <name type="scientific">Halorubrum distributum</name>
    <dbReference type="NCBI Taxonomy" id="29283"/>
    <lineage>
        <taxon>Archaea</taxon>
        <taxon>Methanobacteriati</taxon>
        <taxon>Methanobacteriota</taxon>
        <taxon>Stenosarchaea group</taxon>
        <taxon>Halobacteria</taxon>
        <taxon>Halobacteriales</taxon>
        <taxon>Haloferacaceae</taxon>
        <taxon>Halorubrum</taxon>
        <taxon>Halorubrum distributum group</taxon>
    </lineage>
</organism>
<dbReference type="EMBL" id="WMEO01000056">
    <property type="protein sequence ID" value="MYL18225.1"/>
    <property type="molecule type" value="Genomic_DNA"/>
</dbReference>
<evidence type="ECO:0000313" key="4">
    <source>
        <dbReference type="Proteomes" id="UP000460194"/>
    </source>
</evidence>
<dbReference type="Proteomes" id="UP000460194">
    <property type="component" value="Unassembled WGS sequence"/>
</dbReference>
<evidence type="ECO:0000256" key="2">
    <source>
        <dbReference type="SAM" id="Phobius"/>
    </source>
</evidence>
<evidence type="ECO:0000313" key="3">
    <source>
        <dbReference type="EMBL" id="MYL18225.1"/>
    </source>
</evidence>
<keyword evidence="2" id="KW-0472">Membrane</keyword>
<reference evidence="3 4" key="1">
    <citation type="submission" date="2019-11" db="EMBL/GenBank/DDBJ databases">
        <title>Genome sequences of 17 halophilic strains isolated from different environments.</title>
        <authorList>
            <person name="Furrow R.E."/>
        </authorList>
    </citation>
    <scope>NUCLEOTIDE SEQUENCE [LARGE SCALE GENOMIC DNA]</scope>
    <source>
        <strain evidence="3 4">22517_05_Cabo</strain>
    </source>
</reference>
<dbReference type="AlphaFoldDB" id="A0A6B1ITM4"/>
<sequence>MVFGSSILIGLGGVAGVVAGGGYLFMKGYLQQAGANTANKTPVVKADTINRRNKKENQVVVEKLEELREEKEKIREEKEAEIESFQNELSDYERIIESIQDDSIARKRLIENYWKPLHALVACFTKSKVDTDEGETNFVLEALRRGRDVEQITGSAYIVPPKDVPGQIKSNPDSRAALETWIEDEVYADYPDALAHIAMFGLVDLRNVYSSSDYDENDLPHFFSTVDWEFDLEDIFNSEDFSRLLANESVNLTEIIEKGDIAFFVSKSVSPEELDDIHESQTQIEEELGNPDVKQLAQQVPLEQLIGALGPYVSDPQSVAESVKEEARIWKDQLYS</sequence>